<reference evidence="2 3" key="1">
    <citation type="journal article" date="2023" name="Plants (Basel)">
        <title>Bridging the Gap: Combining Genomics and Transcriptomics Approaches to Understand Stylosanthes scabra, an Orphan Legume from the Brazilian Caatinga.</title>
        <authorList>
            <person name="Ferreira-Neto J.R.C."/>
            <person name="da Silva M.D."/>
            <person name="Binneck E."/>
            <person name="de Melo N.F."/>
            <person name="da Silva R.H."/>
            <person name="de Melo A.L.T.M."/>
            <person name="Pandolfi V."/>
            <person name="Bustamante F.O."/>
            <person name="Brasileiro-Vidal A.C."/>
            <person name="Benko-Iseppon A.M."/>
        </authorList>
    </citation>
    <scope>NUCLEOTIDE SEQUENCE [LARGE SCALE GENOMIC DNA]</scope>
    <source>
        <tissue evidence="2">Leaves</tissue>
    </source>
</reference>
<dbReference type="EMBL" id="JASCZI010000471">
    <property type="protein sequence ID" value="MED6111990.1"/>
    <property type="molecule type" value="Genomic_DNA"/>
</dbReference>
<gene>
    <name evidence="2" type="ORF">PIB30_057468</name>
</gene>
<comment type="caution">
    <text evidence="2">The sequence shown here is derived from an EMBL/GenBank/DDBJ whole genome shotgun (WGS) entry which is preliminary data.</text>
</comment>
<dbReference type="Proteomes" id="UP001341840">
    <property type="component" value="Unassembled WGS sequence"/>
</dbReference>
<evidence type="ECO:0000256" key="1">
    <source>
        <dbReference type="SAM" id="MobiDB-lite"/>
    </source>
</evidence>
<protein>
    <submittedName>
        <fullName evidence="2">Uncharacterized protein</fullName>
    </submittedName>
</protein>
<feature type="compositionally biased region" description="Basic and acidic residues" evidence="1">
    <location>
        <begin position="107"/>
        <end position="126"/>
    </location>
</feature>
<keyword evidence="3" id="KW-1185">Reference proteome</keyword>
<feature type="region of interest" description="Disordered" evidence="1">
    <location>
        <begin position="107"/>
        <end position="141"/>
    </location>
</feature>
<evidence type="ECO:0000313" key="2">
    <source>
        <dbReference type="EMBL" id="MED6111990.1"/>
    </source>
</evidence>
<organism evidence="2 3">
    <name type="scientific">Stylosanthes scabra</name>
    <dbReference type="NCBI Taxonomy" id="79078"/>
    <lineage>
        <taxon>Eukaryota</taxon>
        <taxon>Viridiplantae</taxon>
        <taxon>Streptophyta</taxon>
        <taxon>Embryophyta</taxon>
        <taxon>Tracheophyta</taxon>
        <taxon>Spermatophyta</taxon>
        <taxon>Magnoliopsida</taxon>
        <taxon>eudicotyledons</taxon>
        <taxon>Gunneridae</taxon>
        <taxon>Pentapetalae</taxon>
        <taxon>rosids</taxon>
        <taxon>fabids</taxon>
        <taxon>Fabales</taxon>
        <taxon>Fabaceae</taxon>
        <taxon>Papilionoideae</taxon>
        <taxon>50 kb inversion clade</taxon>
        <taxon>dalbergioids sensu lato</taxon>
        <taxon>Dalbergieae</taxon>
        <taxon>Pterocarpus clade</taxon>
        <taxon>Stylosanthes</taxon>
    </lineage>
</organism>
<accession>A0ABU6QK50</accession>
<evidence type="ECO:0000313" key="3">
    <source>
        <dbReference type="Proteomes" id="UP001341840"/>
    </source>
</evidence>
<proteinExistence type="predicted"/>
<name>A0ABU6QK50_9FABA</name>
<sequence>MSMIIYFKERFFGKELNNPEALPPWISYWNGEKLREKIRFEAKDPTVQHASNIEDVAWVEIQAQIQACKEAQADIIEPKPDNQALVQAYKVVEAIIEASNEDVECKIGGSKEDKAPSDINKLEKPPQTHATEEEEDDFDRPSFDLRIGSPPIQQQDNVSQIHEARQCEITEDLEKRCVIWALTVKRNNKYETIFKLKGDLYYEVVRYQFRSMREKKRLIF</sequence>